<dbReference type="EMBL" id="NIXP01000157">
    <property type="protein sequence ID" value="OWR25633.1"/>
    <property type="molecule type" value="Genomic_DNA"/>
</dbReference>
<reference evidence="1 2" key="1">
    <citation type="submission" date="2017-06" db="EMBL/GenBank/DDBJ databases">
        <authorList>
            <person name="Kim H.J."/>
            <person name="Triplett B.A."/>
        </authorList>
    </citation>
    <scope>NUCLEOTIDE SEQUENCE [LARGE SCALE GENOMIC DNA]</scope>
    <source>
        <strain evidence="1 2">S18795</strain>
    </source>
</reference>
<gene>
    <name evidence="1" type="ORF">CEE55_22385</name>
</gene>
<name>A0A246KQK0_9GAMM</name>
<dbReference type="Proteomes" id="UP000197904">
    <property type="component" value="Unassembled WGS sequence"/>
</dbReference>
<accession>A0A246KQK0</accession>
<dbReference type="AlphaFoldDB" id="A0A246KQK0"/>
<dbReference type="GeneID" id="90524036"/>
<comment type="caution">
    <text evidence="1">The sequence shown here is derived from an EMBL/GenBank/DDBJ whole genome shotgun (WGS) entry which is preliminary data.</text>
</comment>
<dbReference type="RefSeq" id="WP_019658943.1">
    <property type="nucleotide sequence ID" value="NZ_JAAKGL010000017.1"/>
</dbReference>
<proteinExistence type="predicted"/>
<organism evidence="1 2">
    <name type="scientific">Stenotrophomonas pavanii</name>
    <dbReference type="NCBI Taxonomy" id="487698"/>
    <lineage>
        <taxon>Bacteria</taxon>
        <taxon>Pseudomonadati</taxon>
        <taxon>Pseudomonadota</taxon>
        <taxon>Gammaproteobacteria</taxon>
        <taxon>Lysobacterales</taxon>
        <taxon>Lysobacteraceae</taxon>
        <taxon>Stenotrophomonas</taxon>
    </lineage>
</organism>
<protein>
    <submittedName>
        <fullName evidence="1">Uncharacterized protein</fullName>
    </submittedName>
</protein>
<sequence>MYADPTHLRDNPIKVRFNDSEKAVIEALANFNGRQPAVFVRELVLAGIASLEQRSSDRDAA</sequence>
<evidence type="ECO:0000313" key="1">
    <source>
        <dbReference type="EMBL" id="OWR25633.1"/>
    </source>
</evidence>
<evidence type="ECO:0000313" key="2">
    <source>
        <dbReference type="Proteomes" id="UP000197904"/>
    </source>
</evidence>